<proteinExistence type="predicted"/>
<comment type="caution">
    <text evidence="2">The sequence shown here is derived from an EMBL/GenBank/DDBJ whole genome shotgun (WGS) entry which is preliminary data.</text>
</comment>
<name>A0ABY0KW11_9APIC</name>
<feature type="signal peptide" evidence="1">
    <location>
        <begin position="1"/>
        <end position="23"/>
    </location>
</feature>
<sequence>MNTLILFINISFLLFFFISKYNPHNDQYNKSINSNDKLNSSSNYAYGRILNQLENDTLQKEAVNTLEQMLDKIEEETNEEEYKGCFAKLKKKKKKKTKPLKPHNYYARHNKKKEERRQYLKNNKDKLNCLQRVEEKLFDHADLLRSSIYSRTSRKPDGIYYT</sequence>
<keyword evidence="3" id="KW-1185">Reference proteome</keyword>
<dbReference type="Proteomes" id="UP000831156">
    <property type="component" value="Unassembled WGS sequence"/>
</dbReference>
<accession>A0ABY0KW11</accession>
<feature type="chain" id="PRO_5046170676" evidence="1">
    <location>
        <begin position="24"/>
        <end position="162"/>
    </location>
</feature>
<reference evidence="2" key="1">
    <citation type="submission" date="2016-09" db="EMBL/GenBank/DDBJ databases">
        <authorList>
            <consortium name="Pathogen Informatics"/>
            <person name="Sun Q."/>
            <person name="Inoue M."/>
        </authorList>
    </citation>
    <scope>NUCLEOTIDE SEQUENCE</scope>
</reference>
<dbReference type="EMBL" id="FMKD01000028">
    <property type="protein sequence ID" value="SCQ12642.1"/>
    <property type="molecule type" value="Genomic_DNA"/>
</dbReference>
<gene>
    <name evidence="2" type="ORF">PGABG01_0008100</name>
</gene>
<evidence type="ECO:0000256" key="1">
    <source>
        <dbReference type="SAM" id="SignalP"/>
    </source>
</evidence>
<protein>
    <submittedName>
        <fullName evidence="2">Uncharacterized protein</fullName>
    </submittedName>
</protein>
<evidence type="ECO:0000313" key="3">
    <source>
        <dbReference type="Proteomes" id="UP000831156"/>
    </source>
</evidence>
<organism evidence="2 3">
    <name type="scientific">Plasmodium gaboni</name>
    <dbReference type="NCBI Taxonomy" id="647221"/>
    <lineage>
        <taxon>Eukaryota</taxon>
        <taxon>Sar</taxon>
        <taxon>Alveolata</taxon>
        <taxon>Apicomplexa</taxon>
        <taxon>Aconoidasida</taxon>
        <taxon>Haemosporida</taxon>
        <taxon>Plasmodiidae</taxon>
        <taxon>Plasmodium</taxon>
        <taxon>Plasmodium (Laverania)</taxon>
    </lineage>
</organism>
<keyword evidence="1" id="KW-0732">Signal</keyword>
<evidence type="ECO:0000313" key="2">
    <source>
        <dbReference type="EMBL" id="SCQ12642.1"/>
    </source>
</evidence>